<reference evidence="1 2" key="1">
    <citation type="journal article" date="2021" name="Nat. Commun.">
        <title>Genetic determinants of endophytism in the Arabidopsis root mycobiome.</title>
        <authorList>
            <person name="Mesny F."/>
            <person name="Miyauchi S."/>
            <person name="Thiergart T."/>
            <person name="Pickel B."/>
            <person name="Atanasova L."/>
            <person name="Karlsson M."/>
            <person name="Huettel B."/>
            <person name="Barry K.W."/>
            <person name="Haridas S."/>
            <person name="Chen C."/>
            <person name="Bauer D."/>
            <person name="Andreopoulos W."/>
            <person name="Pangilinan J."/>
            <person name="LaButti K."/>
            <person name="Riley R."/>
            <person name="Lipzen A."/>
            <person name="Clum A."/>
            <person name="Drula E."/>
            <person name="Henrissat B."/>
            <person name="Kohler A."/>
            <person name="Grigoriev I.V."/>
            <person name="Martin F.M."/>
            <person name="Hacquard S."/>
        </authorList>
    </citation>
    <scope>NUCLEOTIDE SEQUENCE [LARGE SCALE GENOMIC DNA]</scope>
    <source>
        <strain evidence="1 2">MPI-SDFR-AT-0079</strain>
    </source>
</reference>
<accession>A0ACB7PEQ0</accession>
<evidence type="ECO:0000313" key="2">
    <source>
        <dbReference type="Proteomes" id="UP000724584"/>
    </source>
</evidence>
<organism evidence="1 2">
    <name type="scientific">Chaetomium tenue</name>
    <dbReference type="NCBI Taxonomy" id="1854479"/>
    <lineage>
        <taxon>Eukaryota</taxon>
        <taxon>Fungi</taxon>
        <taxon>Dikarya</taxon>
        <taxon>Ascomycota</taxon>
        <taxon>Pezizomycotina</taxon>
        <taxon>Sordariomycetes</taxon>
        <taxon>Sordariomycetidae</taxon>
        <taxon>Sordariales</taxon>
        <taxon>Chaetomiaceae</taxon>
        <taxon>Chaetomium</taxon>
    </lineage>
</organism>
<protein>
    <submittedName>
        <fullName evidence="1">Uncharacterized protein</fullName>
    </submittedName>
</protein>
<proteinExistence type="predicted"/>
<evidence type="ECO:0000313" key="1">
    <source>
        <dbReference type="EMBL" id="KAH6640291.1"/>
    </source>
</evidence>
<comment type="caution">
    <text evidence="1">The sequence shown here is derived from an EMBL/GenBank/DDBJ whole genome shotgun (WGS) entry which is preliminary data.</text>
</comment>
<name>A0ACB7PEQ0_9PEZI</name>
<gene>
    <name evidence="1" type="ORF">F5144DRAFT_544501</name>
</gene>
<keyword evidence="2" id="KW-1185">Reference proteome</keyword>
<dbReference type="EMBL" id="JAGIZQ010000002">
    <property type="protein sequence ID" value="KAH6640291.1"/>
    <property type="molecule type" value="Genomic_DNA"/>
</dbReference>
<sequence length="210" mass="22539">MPVLPSSLLTYIKDGALLEEVELYMKKSGVDPKSKPLAPIDWTHPHVTDTLGPRRSNAGRSVLPLQSPVSEICVDGIEEFGGPTSKAEVGGFGAVWVLLVTGVVSIAERILDGLGSAEANKLMVEQACLDAFNFGVGLKCALLADCEDGYHFLAIAIGVATIKDVELFIDSLSDHCDTPIKAEVIRGDLETPHVLLRGEEEKELEMKISV</sequence>
<dbReference type="Proteomes" id="UP000724584">
    <property type="component" value="Unassembled WGS sequence"/>
</dbReference>